<gene>
    <name evidence="1" type="ORF">FHX81_2760</name>
</gene>
<protein>
    <submittedName>
        <fullName evidence="1">S-adenosyl methyltransferase</fullName>
    </submittedName>
</protein>
<keyword evidence="2" id="KW-1185">Reference proteome</keyword>
<dbReference type="Pfam" id="PF04672">
    <property type="entry name" value="Methyltransf_19"/>
    <property type="match status" value="1"/>
</dbReference>
<comment type="caution">
    <text evidence="1">The sequence shown here is derived from an EMBL/GenBank/DDBJ whole genome shotgun (WGS) entry which is preliminary data.</text>
</comment>
<dbReference type="EMBL" id="VFPP01000001">
    <property type="protein sequence ID" value="TQM80429.1"/>
    <property type="molecule type" value="Genomic_DNA"/>
</dbReference>
<keyword evidence="1" id="KW-0489">Methyltransferase</keyword>
<sequence>MAERLSWVPDEVDTGLPSAARLYDYLLGGGHNFAADRELAEKFLLAQPNARTIARLNRAFLRRAVLHLVDAGVRQFLDLGSGIPTVGNVHEIAHRAAPGSRVVYVDYEDVAVAHSRMLLAEDDRSTILQEDMTDPDAVLAGVRATGLIDFAEPIGVLAVGVFHFVPPDRDPAGVVAAYRDAVPPGSFLALSQFTSDLQPEEMSGVVAVMRDSANPMYPRTHAEISALFEGLDLVEPGVVPLPLWRPEEGALEEDSERAGIFAGVGRKA</sequence>
<dbReference type="AlphaFoldDB" id="A0A543JC50"/>
<dbReference type="InterPro" id="IPR006764">
    <property type="entry name" value="SAM_dep_MeTrfase_SAV2177_type"/>
</dbReference>
<evidence type="ECO:0000313" key="2">
    <source>
        <dbReference type="Proteomes" id="UP000316628"/>
    </source>
</evidence>
<dbReference type="PIRSF" id="PIRSF017393">
    <property type="entry name" value="MTase_SAV2177"/>
    <property type="match status" value="1"/>
</dbReference>
<dbReference type="GO" id="GO:0008168">
    <property type="term" value="F:methyltransferase activity"/>
    <property type="evidence" value="ECO:0007669"/>
    <property type="project" value="UniProtKB-KW"/>
</dbReference>
<name>A0A543JC50_9PSEU</name>
<dbReference type="OrthoDB" id="3516042at2"/>
<organism evidence="1 2">
    <name type="scientific">Saccharothrix saharensis</name>
    <dbReference type="NCBI Taxonomy" id="571190"/>
    <lineage>
        <taxon>Bacteria</taxon>
        <taxon>Bacillati</taxon>
        <taxon>Actinomycetota</taxon>
        <taxon>Actinomycetes</taxon>
        <taxon>Pseudonocardiales</taxon>
        <taxon>Pseudonocardiaceae</taxon>
        <taxon>Saccharothrix</taxon>
    </lineage>
</organism>
<reference evidence="1 2" key="1">
    <citation type="submission" date="2019-06" db="EMBL/GenBank/DDBJ databases">
        <title>Sequencing the genomes of 1000 actinobacteria strains.</title>
        <authorList>
            <person name="Klenk H.-P."/>
        </authorList>
    </citation>
    <scope>NUCLEOTIDE SEQUENCE [LARGE SCALE GENOMIC DNA]</scope>
    <source>
        <strain evidence="1 2">DSM 45456</strain>
    </source>
</reference>
<dbReference type="SUPFAM" id="SSF53335">
    <property type="entry name" value="S-adenosyl-L-methionine-dependent methyltransferases"/>
    <property type="match status" value="1"/>
</dbReference>
<accession>A0A543JC50</accession>
<dbReference type="RefSeq" id="WP_141978438.1">
    <property type="nucleotide sequence ID" value="NZ_VFPP01000001.1"/>
</dbReference>
<dbReference type="Gene3D" id="3.40.50.150">
    <property type="entry name" value="Vaccinia Virus protein VP39"/>
    <property type="match status" value="1"/>
</dbReference>
<proteinExistence type="predicted"/>
<keyword evidence="1" id="KW-0808">Transferase</keyword>
<evidence type="ECO:0000313" key="1">
    <source>
        <dbReference type="EMBL" id="TQM80429.1"/>
    </source>
</evidence>
<dbReference type="Proteomes" id="UP000316628">
    <property type="component" value="Unassembled WGS sequence"/>
</dbReference>
<dbReference type="InterPro" id="IPR029063">
    <property type="entry name" value="SAM-dependent_MTases_sf"/>
</dbReference>
<dbReference type="GO" id="GO:0032259">
    <property type="term" value="P:methylation"/>
    <property type="evidence" value="ECO:0007669"/>
    <property type="project" value="UniProtKB-KW"/>
</dbReference>